<dbReference type="Gene3D" id="1.10.1660.10">
    <property type="match status" value="1"/>
</dbReference>
<proteinExistence type="predicted"/>
<accession>X1A339</accession>
<dbReference type="InterPro" id="IPR041657">
    <property type="entry name" value="HTH_17"/>
</dbReference>
<dbReference type="EMBL" id="BART01005538">
    <property type="protein sequence ID" value="GAG67213.1"/>
    <property type="molecule type" value="Genomic_DNA"/>
</dbReference>
<dbReference type="AlphaFoldDB" id="X1A339"/>
<dbReference type="Pfam" id="PF12728">
    <property type="entry name" value="HTH_17"/>
    <property type="match status" value="1"/>
</dbReference>
<evidence type="ECO:0000313" key="2">
    <source>
        <dbReference type="EMBL" id="GAG67213.1"/>
    </source>
</evidence>
<comment type="caution">
    <text evidence="2">The sequence shown here is derived from an EMBL/GenBank/DDBJ whole genome shotgun (WGS) entry which is preliminary data.</text>
</comment>
<dbReference type="SUPFAM" id="SSF46955">
    <property type="entry name" value="Putative DNA-binding domain"/>
    <property type="match status" value="1"/>
</dbReference>
<name>X1A339_9ZZZZ</name>
<gene>
    <name evidence="2" type="ORF">S01H4_12783</name>
</gene>
<evidence type="ECO:0000259" key="1">
    <source>
        <dbReference type="Pfam" id="PF12728"/>
    </source>
</evidence>
<feature type="domain" description="Helix-turn-helix" evidence="1">
    <location>
        <begin position="10"/>
        <end position="55"/>
    </location>
</feature>
<reference evidence="2" key="1">
    <citation type="journal article" date="2014" name="Front. Microbiol.">
        <title>High frequency of phylogenetically diverse reductive dehalogenase-homologous genes in deep subseafloor sedimentary metagenomes.</title>
        <authorList>
            <person name="Kawai M."/>
            <person name="Futagami T."/>
            <person name="Toyoda A."/>
            <person name="Takaki Y."/>
            <person name="Nishi S."/>
            <person name="Hori S."/>
            <person name="Arai W."/>
            <person name="Tsubouchi T."/>
            <person name="Morono Y."/>
            <person name="Uchiyama I."/>
            <person name="Ito T."/>
            <person name="Fujiyama A."/>
            <person name="Inagaki F."/>
            <person name="Takami H."/>
        </authorList>
    </citation>
    <scope>NUCLEOTIDE SEQUENCE</scope>
    <source>
        <strain evidence="2">Expedition CK06-06</strain>
    </source>
</reference>
<protein>
    <recommendedName>
        <fullName evidence="1">Helix-turn-helix domain-containing protein</fullName>
    </recommendedName>
</protein>
<dbReference type="InterPro" id="IPR009061">
    <property type="entry name" value="DNA-bd_dom_put_sf"/>
</dbReference>
<feature type="non-terminal residue" evidence="2">
    <location>
        <position position="66"/>
    </location>
</feature>
<sequence length="66" mass="7843">MPMTIRGKTYYRTTEVCEAVGIGRSTLLRWLRSGILKDVSYRDRRGWRLFTLAEIKRIEEEANHIE</sequence>
<organism evidence="2">
    <name type="scientific">marine sediment metagenome</name>
    <dbReference type="NCBI Taxonomy" id="412755"/>
    <lineage>
        <taxon>unclassified sequences</taxon>
        <taxon>metagenomes</taxon>
        <taxon>ecological metagenomes</taxon>
    </lineage>
</organism>